<keyword evidence="1" id="KW-1133">Transmembrane helix</keyword>
<dbReference type="AlphaFoldDB" id="A0A8I0DQW4"/>
<proteinExistence type="predicted"/>
<dbReference type="Proteomes" id="UP000652847">
    <property type="component" value="Unassembled WGS sequence"/>
</dbReference>
<keyword evidence="1" id="KW-0472">Membrane</keyword>
<name>A0A8I0DQW4_9FIRM</name>
<feature type="transmembrane region" description="Helical" evidence="1">
    <location>
        <begin position="16"/>
        <end position="37"/>
    </location>
</feature>
<keyword evidence="3" id="KW-1185">Reference proteome</keyword>
<organism evidence="2 3">
    <name type="scientific">Blautia segnis</name>
    <dbReference type="NCBI Taxonomy" id="2763030"/>
    <lineage>
        <taxon>Bacteria</taxon>
        <taxon>Bacillati</taxon>
        <taxon>Bacillota</taxon>
        <taxon>Clostridia</taxon>
        <taxon>Lachnospirales</taxon>
        <taxon>Lachnospiraceae</taxon>
        <taxon>Blautia</taxon>
    </lineage>
</organism>
<comment type="caution">
    <text evidence="2">The sequence shown here is derived from an EMBL/GenBank/DDBJ whole genome shotgun (WGS) entry which is preliminary data.</text>
</comment>
<evidence type="ECO:0000313" key="2">
    <source>
        <dbReference type="EMBL" id="MBC5650886.1"/>
    </source>
</evidence>
<evidence type="ECO:0000256" key="1">
    <source>
        <dbReference type="SAM" id="Phobius"/>
    </source>
</evidence>
<accession>A0A8I0DQW4</accession>
<reference evidence="2 3" key="1">
    <citation type="submission" date="2020-08" db="EMBL/GenBank/DDBJ databases">
        <title>Genome public.</title>
        <authorList>
            <person name="Liu C."/>
            <person name="Sun Q."/>
        </authorList>
    </citation>
    <scope>NUCLEOTIDE SEQUENCE [LARGE SCALE GENOMIC DNA]</scope>
    <source>
        <strain evidence="2 3">BX17</strain>
    </source>
</reference>
<keyword evidence="1" id="KW-0812">Transmembrane</keyword>
<evidence type="ECO:0000313" key="3">
    <source>
        <dbReference type="Proteomes" id="UP000652847"/>
    </source>
</evidence>
<gene>
    <name evidence="2" type="ORF">H8S54_07145</name>
</gene>
<protein>
    <submittedName>
        <fullName evidence="2">Uncharacterized protein</fullName>
    </submittedName>
</protein>
<dbReference type="EMBL" id="JACOOT010000015">
    <property type="protein sequence ID" value="MBC5650886.1"/>
    <property type="molecule type" value="Genomic_DNA"/>
</dbReference>
<sequence length="186" mass="20235">MGKQSEKKISANRTKIIITVLLVVTFVALAVTIWALFFRNTGPALAPDYAPQKEEEYAEPVTGDSEEKMEVSKGGGAVSMVYQKEVHISLSDNKANLMFQNPSKSVNDIVLQLVIISEDGTETVIAQSGTLSPGYEIEQLDLIKDAAKLSVGDYTGRYNVLYYDPDSGEKAVLNGNIEGIKITVTD</sequence>
<dbReference type="RefSeq" id="WP_173768087.1">
    <property type="nucleotide sequence ID" value="NZ_JACOOT010000015.1"/>
</dbReference>